<dbReference type="EMBL" id="CP077073">
    <property type="protein sequence ID" value="QXH33335.1"/>
    <property type="molecule type" value="Genomic_DNA"/>
</dbReference>
<protein>
    <submittedName>
        <fullName evidence="6">Uncharacterized protein</fullName>
    </submittedName>
</protein>
<name>A0ABX8M2Q3_9PSED</name>
<evidence type="ECO:0000259" key="5">
    <source>
        <dbReference type="Pfam" id="PF12256"/>
    </source>
</evidence>
<dbReference type="Pfam" id="PF12256">
    <property type="entry name" value="TcdB_toxin_midN"/>
    <property type="match status" value="1"/>
</dbReference>
<evidence type="ECO:0000256" key="1">
    <source>
        <dbReference type="ARBA" id="ARBA00004613"/>
    </source>
</evidence>
<evidence type="ECO:0000313" key="6">
    <source>
        <dbReference type="EMBL" id="QXH33335.1"/>
    </source>
</evidence>
<organism evidence="6 7">
    <name type="scientific">Pseudomonas muyukensis</name>
    <dbReference type="NCBI Taxonomy" id="2842357"/>
    <lineage>
        <taxon>Bacteria</taxon>
        <taxon>Pseudomonadati</taxon>
        <taxon>Pseudomonadota</taxon>
        <taxon>Gammaproteobacteria</taxon>
        <taxon>Pseudomonadales</taxon>
        <taxon>Pseudomonadaceae</taxon>
        <taxon>Pseudomonas</taxon>
    </lineage>
</organism>
<dbReference type="Pfam" id="PF12255">
    <property type="entry name" value="TcdB_toxin_midC"/>
    <property type="match status" value="1"/>
</dbReference>
<comment type="subcellular location">
    <subcellularLocation>
        <location evidence="1">Secreted</location>
    </subcellularLocation>
</comment>
<keyword evidence="7" id="KW-1185">Reference proteome</keyword>
<proteinExistence type="predicted"/>
<evidence type="ECO:0000256" key="2">
    <source>
        <dbReference type="ARBA" id="ARBA00022525"/>
    </source>
</evidence>
<evidence type="ECO:0000259" key="4">
    <source>
        <dbReference type="Pfam" id="PF12255"/>
    </source>
</evidence>
<feature type="domain" description="Insecticide toxin TcdB middle/C-terminal" evidence="4">
    <location>
        <begin position="807"/>
        <end position="960"/>
    </location>
</feature>
<dbReference type="Pfam" id="PF03534">
    <property type="entry name" value="SpvB"/>
    <property type="match status" value="1"/>
</dbReference>
<dbReference type="InterPro" id="IPR003284">
    <property type="entry name" value="Sal_SpvB"/>
</dbReference>
<evidence type="ECO:0000313" key="7">
    <source>
        <dbReference type="Proteomes" id="UP001047646"/>
    </source>
</evidence>
<feature type="domain" description="Insecticide toxin TcdB middle/N-terminal" evidence="5">
    <location>
        <begin position="598"/>
        <end position="756"/>
    </location>
</feature>
<accession>A0ABX8M2Q3</accession>
<reference evidence="6" key="1">
    <citation type="journal article" date="2021" name="Microorganisms">
        <title>The Ever-Expanding Pseudomonas Genus: Description of 43 New Species and Partition of the Pseudomonas putida Group.</title>
        <authorList>
            <person name="Girard L."/>
            <person name="Lood C."/>
            <person name="Hofte M."/>
            <person name="Vandamme P."/>
            <person name="Rokni-Zadeh H."/>
            <person name="van Noort V."/>
            <person name="Lavigne R."/>
            <person name="De Mot R."/>
        </authorList>
    </citation>
    <scope>NUCLEOTIDE SEQUENCE</scope>
    <source>
        <strain evidence="6">COW39</strain>
    </source>
</reference>
<evidence type="ECO:0000256" key="3">
    <source>
        <dbReference type="ARBA" id="ARBA00023026"/>
    </source>
</evidence>
<gene>
    <name evidence="6" type="ORF">KSS95_14215</name>
</gene>
<keyword evidence="3" id="KW-0843">Virulence</keyword>
<dbReference type="Proteomes" id="UP001047646">
    <property type="component" value="Chromosome"/>
</dbReference>
<keyword evidence="2" id="KW-0964">Secreted</keyword>
<dbReference type="InterPro" id="IPR022044">
    <property type="entry name" value="TcdB_toxin_mid/C"/>
</dbReference>
<dbReference type="InterPro" id="IPR022045">
    <property type="entry name" value="TcdB_toxin_mid/N"/>
</dbReference>
<sequence length="1632" mass="180375">MTRFGFPQYDGNDRMVGPSGEEILRAGAGKTGQLPFWADSPDFTVTPWQGRTGGPAQRLEHWVASGVAEDPGFWLQRSADGSLSLYGWSDTARLRDPQAAGRVAGWYLEETVSAVGEHVVYRYRLEDEAGCDAAERGAHPQVRHVYPEAVYAKPQSPSLAFLLPQDAFDPGQFKEFTLFDYGERGADTSAPPLLETAQQWPLRPDLHSFWRYGFEVRIRRLCRDVLLWRRMGNTPYEEGDTPVLVERLHLNYASSSVSSLLQSVQQVTYDAHTRMPPMEFQMTLPGRGAPRWEAMPALEGFWEHAWQLVDLFGEGVPGLLYQDRDAWMYRRPQRLTRPIWRGLTPVHGGPWRHVAFKRLEARARAGWLAFKPGRVALTDAITWGPPQRLPLRPSMNGTLTDLDGDGRLEWLVTGSVRGSITLKPDGQWSALTALAVPSELGHPQARLADLTGNGLQDVVLLPLGPRTVRVYPANGKAGWSGAVTQQYRGKAPLPSLAASELQLVAFADPCGSGQQHLLRVTGEGVTLWPSLGYGKFADAVAIPGFAVANFNASRVWLADTDGAGTTDILYLEPDRIRVFVSQCGNRYVEGDSILAPLGVKFDATCQLQVADIRGQGTAELLLTVPHGGPNLRPRSWLFRFNDRRPWLLEQVVDNAGSRTLLEYRSSAQAWLDEKAAAGTAAVSYLPFPVHTVSRVTRVNEITGLCLGSQTTYLGGVWDGEEREFAGFTRLVQVDSHERASTSAAELSPPMRTCTWFYTGLEAHDGSAQGAFSEIDQDFAADTPRFTRWTAQGEQEDVPAPGSPLRAWLYRAVRGQVMRTEVYGQDGAQHAERPYSVTRQRLQIRACAMPDAQRPAALVSSVQALSFMCERISEDPQIVQTLTLQADEYGNPLDSVVIHYPRRLSEKDLAAEESARKIYPKDLPQGLIVDSVDPQQYTCWLNLTRSTLHNVVAGDDFVIGLPGATRRDVVRLAAGEVPKPGFTVEGLADFKWDEPGRSTFAGYEKVIWRKADGTGVSSTPSRQALTAYTRTAMLDQAALEVLRPTFAQTLRQLLRDGLKTPDTAMDMLERMRLRVPCPPTLQALYALVAAYAPVAAKDEAACRAMRDALTSVIRVPDLQRELLAAKAHELPSGLQALVDKESRVPDEHLCAVMAWYVAAEGAGSAKANSLYKALAESLYAARAQALYWRIVLWLSESAELAMPAAARQWLDDVGAELDGRVQEESLEALLKRGGYVAMNRLPEDEELEDPHDPDDRGAPGIPWGPAVEEAYCGHHGITEYLPAARFCLPAHTQASTQVGPSELRYSTHDIAVQAVTDAAGLTTHVEAYDWRFGVPVRIKDPNDNTHEVELDALGRVMSTRFYGSETPGSSERPVKPVQPVEVGYSKDKAFLAPLSVDAAVALNATKQVPVAEAFTYVADTWMPWALRADGSADLERRCGALAWQRDAQRLGKDGIAPRMSGQAPPHVIHIQTDRYDTDPEQQVRVAVLLNGGGQVLQTARLNPPGEAYVRTEAGGLQTDDQGRAVLVDAPVRWAVSGKTEYDNKGQAVRQWLAFYLDDWRWVRDDSAREGIYADTHVYDALGREIRIIRANGEQVGQAWVNYEYRTQLYPWFTVVYDENDTWAELIERAGAGS</sequence>